<dbReference type="Proteomes" id="UP000826656">
    <property type="component" value="Unassembled WGS sequence"/>
</dbReference>
<dbReference type="PANTHER" id="PTHR40891:SF1">
    <property type="entry name" value="DUF295 DOMAIN-CONTAINING PROTEIN"/>
    <property type="match status" value="1"/>
</dbReference>
<dbReference type="Pfam" id="PF03478">
    <property type="entry name" value="Beta-prop_KIB1-4"/>
    <property type="match status" value="2"/>
</dbReference>
<evidence type="ECO:0000313" key="4">
    <source>
        <dbReference type="Proteomes" id="UP000826656"/>
    </source>
</evidence>
<feature type="region of interest" description="Disordered" evidence="1">
    <location>
        <begin position="119"/>
        <end position="194"/>
    </location>
</feature>
<keyword evidence="4" id="KW-1185">Reference proteome</keyword>
<evidence type="ECO:0000313" key="3">
    <source>
        <dbReference type="EMBL" id="KAH0737128.1"/>
    </source>
</evidence>
<protein>
    <recommendedName>
        <fullName evidence="2">KIB1-4 beta-propeller domain-containing protein</fullName>
    </recommendedName>
</protein>
<name>A0ABQ7TRW1_SOLTU</name>
<accession>A0ABQ7TRW1</accession>
<feature type="compositionally biased region" description="Acidic residues" evidence="1">
    <location>
        <begin position="175"/>
        <end position="194"/>
    </location>
</feature>
<dbReference type="EMBL" id="JAIVGD010000028">
    <property type="protein sequence ID" value="KAH0737128.1"/>
    <property type="molecule type" value="Genomic_DNA"/>
</dbReference>
<dbReference type="PANTHER" id="PTHR40891">
    <property type="entry name" value="DUF295 DOMAIN-CONTAINING PROTEIN"/>
    <property type="match status" value="1"/>
</dbReference>
<evidence type="ECO:0000256" key="1">
    <source>
        <dbReference type="SAM" id="MobiDB-lite"/>
    </source>
</evidence>
<reference evidence="3 4" key="1">
    <citation type="journal article" date="2021" name="bioRxiv">
        <title>Chromosome-scale and haplotype-resolved genome assembly of a tetraploid potato cultivar.</title>
        <authorList>
            <person name="Sun H."/>
            <person name="Jiao W.-B."/>
            <person name="Krause K."/>
            <person name="Campoy J.A."/>
            <person name="Goel M."/>
            <person name="Folz-Donahue K."/>
            <person name="Kukat C."/>
            <person name="Huettel B."/>
            <person name="Schneeberger K."/>
        </authorList>
    </citation>
    <scope>NUCLEOTIDE SEQUENCE [LARGE SCALE GENOMIC DNA]</scope>
    <source>
        <strain evidence="3">SolTubOtavaFocal</strain>
        <tissue evidence="3">Leaves</tissue>
    </source>
</reference>
<organism evidence="3 4">
    <name type="scientific">Solanum tuberosum</name>
    <name type="common">Potato</name>
    <dbReference type="NCBI Taxonomy" id="4113"/>
    <lineage>
        <taxon>Eukaryota</taxon>
        <taxon>Viridiplantae</taxon>
        <taxon>Streptophyta</taxon>
        <taxon>Embryophyta</taxon>
        <taxon>Tracheophyta</taxon>
        <taxon>Spermatophyta</taxon>
        <taxon>Magnoliopsida</taxon>
        <taxon>eudicotyledons</taxon>
        <taxon>Gunneridae</taxon>
        <taxon>Pentapetalae</taxon>
        <taxon>asterids</taxon>
        <taxon>lamiids</taxon>
        <taxon>Solanales</taxon>
        <taxon>Solanaceae</taxon>
        <taxon>Solanoideae</taxon>
        <taxon>Solaneae</taxon>
        <taxon>Solanum</taxon>
    </lineage>
</organism>
<comment type="caution">
    <text evidence="3">The sequence shown here is derived from an EMBL/GenBank/DDBJ whole genome shotgun (WGS) entry which is preliminary data.</text>
</comment>
<feature type="compositionally biased region" description="Acidic residues" evidence="1">
    <location>
        <begin position="119"/>
        <end position="141"/>
    </location>
</feature>
<feature type="domain" description="KIB1-4 beta-propeller" evidence="2">
    <location>
        <begin position="33"/>
        <end position="111"/>
    </location>
</feature>
<evidence type="ECO:0000259" key="2">
    <source>
        <dbReference type="Pfam" id="PF03478"/>
    </source>
</evidence>
<proteinExistence type="predicted"/>
<feature type="compositionally biased region" description="Basic and acidic residues" evidence="1">
    <location>
        <begin position="143"/>
        <end position="152"/>
    </location>
</feature>
<gene>
    <name evidence="3" type="ORF">KY290_035833</name>
</gene>
<sequence length="397" mass="45731">MELEENSNAQPPYSAQHPWLLICHGNVMQKQTFFSVSENRYYIKSIPELKEKILSAYADEWLVLQSINSNDCYLWNLISNEKIQLPPLPAKCDILNCLLSAPPHDPECQVIFQIETTLDDDDTNGDEDEHENDNSDEDGDADSINKDEHENSDGDGDEDSNEDEHENSDEHENGNSDEDGDADSINEDDDDEDEDENLLTFYFCKPGYNEEFHKQDVQSIIGYSRLGIWTVFKKKIYILIGMQDILTCLDIDNDSGRITATPMADGSPDLSKSYDAFYKDYLIQSSSNDMLFYVHLIGNGREFEMPYHFQVFQFDFIRGRWIKAESIGEIAIFISFPLKTGTTCSTKDTNLNKECIYFTYGRYLYVYNWITHSISLSLPCPHVSKTKDHHMHWLTLN</sequence>
<feature type="domain" description="KIB1-4 beta-propeller" evidence="2">
    <location>
        <begin position="201"/>
        <end position="368"/>
    </location>
</feature>
<dbReference type="InterPro" id="IPR005174">
    <property type="entry name" value="KIB1-4_b-propeller"/>
</dbReference>
<feature type="compositionally biased region" description="Acidic residues" evidence="1">
    <location>
        <begin position="153"/>
        <end position="167"/>
    </location>
</feature>